<dbReference type="Pfam" id="PF00291">
    <property type="entry name" value="PALP"/>
    <property type="match status" value="1"/>
</dbReference>
<gene>
    <name evidence="5" type="ORF">ENJ10_11385</name>
</gene>
<dbReference type="Gene3D" id="3.40.50.1100">
    <property type="match status" value="2"/>
</dbReference>
<dbReference type="PANTHER" id="PTHR48078">
    <property type="entry name" value="THREONINE DEHYDRATASE, MITOCHONDRIAL-RELATED"/>
    <property type="match status" value="1"/>
</dbReference>
<dbReference type="InterPro" id="IPR036052">
    <property type="entry name" value="TrpB-like_PALP_sf"/>
</dbReference>
<dbReference type="GO" id="GO:0006567">
    <property type="term" value="P:L-threonine catabolic process"/>
    <property type="evidence" value="ECO:0007669"/>
    <property type="project" value="TreeGrafter"/>
</dbReference>
<dbReference type="GO" id="GO:0009097">
    <property type="term" value="P:isoleucine biosynthetic process"/>
    <property type="evidence" value="ECO:0007669"/>
    <property type="project" value="TreeGrafter"/>
</dbReference>
<evidence type="ECO:0000259" key="4">
    <source>
        <dbReference type="Pfam" id="PF00291"/>
    </source>
</evidence>
<dbReference type="InterPro" id="IPR001926">
    <property type="entry name" value="TrpB-like_PALP"/>
</dbReference>
<dbReference type="Proteomes" id="UP000886005">
    <property type="component" value="Unassembled WGS sequence"/>
</dbReference>
<keyword evidence="2" id="KW-0663">Pyridoxal phosphate</keyword>
<sequence length="443" mass="49219">MKSDKFTMRCVSCGTTLPDMRAWFSEGQQCPQCSSKQGVCDFSDGYRQLKTLTGRDRHPQSLWHYLPYLPLYNAENIVSYQEGIVDIDRWDFVEHFAREHYGINCRVYAHRNDQNPATGTFKDLAGTMVASVLKENGFTKYVAASTGNIANAFAKYLAGAGIELFAFIPKGSSPFQVSSIKSYGQHVYRVEGDYSRAKTLAAEFAATNNIPLAAGNFDPMRVEAKKTMVYEWLRQMDEMPTVYMQALSGGTGPIGIQKSLDELKTTGLSFKPPRQILVQSDKCAPMAQAWEKAKKLGFPENWLNDYPVIENPETEIQTLSTGNPTTYPVIAKLVRESGGEIISGEENLAVLMARMVALETSTIIGPAASIPVAGLFKALRRGMIRDGDIVLINVGEGASRAPEFMSKLAWENTTVKSLEDIKPNGNSIYRNKLWMELDKHLTT</sequence>
<evidence type="ECO:0000256" key="3">
    <source>
        <dbReference type="ARBA" id="ARBA00023239"/>
    </source>
</evidence>
<evidence type="ECO:0000256" key="1">
    <source>
        <dbReference type="ARBA" id="ARBA00001933"/>
    </source>
</evidence>
<dbReference type="GO" id="GO:0003941">
    <property type="term" value="F:L-serine ammonia-lyase activity"/>
    <property type="evidence" value="ECO:0007669"/>
    <property type="project" value="TreeGrafter"/>
</dbReference>
<dbReference type="GO" id="GO:0004794">
    <property type="term" value="F:threonine deaminase activity"/>
    <property type="evidence" value="ECO:0007669"/>
    <property type="project" value="TreeGrafter"/>
</dbReference>
<comment type="caution">
    <text evidence="5">The sequence shown here is derived from an EMBL/GenBank/DDBJ whole genome shotgun (WGS) entry which is preliminary data.</text>
</comment>
<name>A0A7V1PVS1_CALAY</name>
<evidence type="ECO:0000313" key="5">
    <source>
        <dbReference type="EMBL" id="HED11281.1"/>
    </source>
</evidence>
<reference evidence="5" key="1">
    <citation type="journal article" date="2020" name="mSystems">
        <title>Genome- and Community-Level Interaction Insights into Carbon Utilization and Element Cycling Functions of Hydrothermarchaeota in Hydrothermal Sediment.</title>
        <authorList>
            <person name="Zhou Z."/>
            <person name="Liu Y."/>
            <person name="Xu W."/>
            <person name="Pan J."/>
            <person name="Luo Z.H."/>
            <person name="Li M."/>
        </authorList>
    </citation>
    <scope>NUCLEOTIDE SEQUENCE [LARGE SCALE GENOMIC DNA]</scope>
    <source>
        <strain evidence="5">HyVt-456</strain>
    </source>
</reference>
<dbReference type="InterPro" id="IPR050147">
    <property type="entry name" value="Ser/Thr_Dehydratase"/>
</dbReference>
<comment type="cofactor">
    <cofactor evidence="1">
        <name>pyridoxal 5'-phosphate</name>
        <dbReference type="ChEBI" id="CHEBI:597326"/>
    </cofactor>
</comment>
<proteinExistence type="predicted"/>
<dbReference type="SUPFAM" id="SSF53686">
    <property type="entry name" value="Tryptophan synthase beta subunit-like PLP-dependent enzymes"/>
    <property type="match status" value="1"/>
</dbReference>
<dbReference type="GO" id="GO:0006565">
    <property type="term" value="P:L-serine catabolic process"/>
    <property type="evidence" value="ECO:0007669"/>
    <property type="project" value="TreeGrafter"/>
</dbReference>
<accession>A0A7V1PVS1</accession>
<keyword evidence="3" id="KW-0456">Lyase</keyword>
<dbReference type="AlphaFoldDB" id="A0A7V1PVS1"/>
<dbReference type="EMBL" id="DRLD01000314">
    <property type="protein sequence ID" value="HED11281.1"/>
    <property type="molecule type" value="Genomic_DNA"/>
</dbReference>
<feature type="domain" description="Tryptophan synthase beta chain-like PALP" evidence="4">
    <location>
        <begin position="102"/>
        <end position="393"/>
    </location>
</feature>
<evidence type="ECO:0000256" key="2">
    <source>
        <dbReference type="ARBA" id="ARBA00022898"/>
    </source>
</evidence>
<dbReference type="PANTHER" id="PTHR48078:SF6">
    <property type="entry name" value="L-THREONINE DEHYDRATASE CATABOLIC TDCB"/>
    <property type="match status" value="1"/>
</dbReference>
<protein>
    <submittedName>
        <fullName evidence="5">Pyridoxal-phosphate dependent enzyme</fullName>
    </submittedName>
</protein>
<organism evidence="5">
    <name type="scientific">Caldithrix abyssi</name>
    <dbReference type="NCBI Taxonomy" id="187145"/>
    <lineage>
        <taxon>Bacteria</taxon>
        <taxon>Pseudomonadati</taxon>
        <taxon>Calditrichota</taxon>
        <taxon>Calditrichia</taxon>
        <taxon>Calditrichales</taxon>
        <taxon>Calditrichaceae</taxon>
        <taxon>Caldithrix</taxon>
    </lineage>
</organism>